<dbReference type="EMBL" id="SLXT01000002">
    <property type="protein sequence ID" value="TCP68707.1"/>
    <property type="molecule type" value="Genomic_DNA"/>
</dbReference>
<gene>
    <name evidence="2" type="ORF">EDD73_102103</name>
</gene>
<comment type="caution">
    <text evidence="2">The sequence shown here is derived from an EMBL/GenBank/DDBJ whole genome shotgun (WGS) entry which is preliminary data.</text>
</comment>
<accession>A0A4R2S0J5</accession>
<dbReference type="PANTHER" id="PTHR40053:SF1">
    <property type="entry name" value="SPORULATION-CONTROL PROTEIN SPO0M"/>
    <property type="match status" value="1"/>
</dbReference>
<dbReference type="AlphaFoldDB" id="A0A4R2S0J5"/>
<dbReference type="Pfam" id="PF07070">
    <property type="entry name" value="Spo0M"/>
    <property type="match status" value="1"/>
</dbReference>
<feature type="region of interest" description="Disordered" evidence="1">
    <location>
        <begin position="308"/>
        <end position="335"/>
    </location>
</feature>
<keyword evidence="3" id="KW-1185">Reference proteome</keyword>
<protein>
    <submittedName>
        <fullName evidence="2">Sporulation-control protein</fullName>
    </submittedName>
</protein>
<proteinExistence type="predicted"/>
<evidence type="ECO:0000313" key="3">
    <source>
        <dbReference type="Proteomes" id="UP000294813"/>
    </source>
</evidence>
<name>A0A4R2S0J5_9FIRM</name>
<dbReference type="RefSeq" id="WP_131917904.1">
    <property type="nucleotide sequence ID" value="NZ_JAOQNU010000002.1"/>
</dbReference>
<reference evidence="2 3" key="1">
    <citation type="submission" date="2019-03" db="EMBL/GenBank/DDBJ databases">
        <title>Genomic Encyclopedia of Type Strains, Phase IV (KMG-IV): sequencing the most valuable type-strain genomes for metagenomic binning, comparative biology and taxonomic classification.</title>
        <authorList>
            <person name="Goeker M."/>
        </authorList>
    </citation>
    <scope>NUCLEOTIDE SEQUENCE [LARGE SCALE GENOMIC DNA]</scope>
    <source>
        <strain evidence="2 3">DSM 11170</strain>
    </source>
</reference>
<organism evidence="2 3">
    <name type="scientific">Heliophilum fasciatum</name>
    <dbReference type="NCBI Taxonomy" id="35700"/>
    <lineage>
        <taxon>Bacteria</taxon>
        <taxon>Bacillati</taxon>
        <taxon>Bacillota</taxon>
        <taxon>Clostridia</taxon>
        <taxon>Eubacteriales</taxon>
        <taxon>Heliobacteriaceae</taxon>
        <taxon>Heliophilum</taxon>
    </lineage>
</organism>
<dbReference type="InterPro" id="IPR009776">
    <property type="entry name" value="Spore_0_M"/>
</dbReference>
<dbReference type="Proteomes" id="UP000294813">
    <property type="component" value="Unassembled WGS sequence"/>
</dbReference>
<sequence length="335" mass="36796">MFERLMAKIGVGSAKVDLVLDRREWRLGEMATGYLQVVPGKVDQQVDQIYVYLNVIYVDGDHRHDVRVQSVNYPGMLLRAGGEAMRLPFSMMIPAHLPITRPGVSFYFSSGLDIDQAIDPSDRDAITVYPSVPMETVLRALGSLGFVEKRFSAELERKGQELEFYAQGPLSSYVKELDVVFMHEPEGLRLYIEVERRVGGLGGLLMESLDLNEQRSQLWFPYAQLSAGTDEEIQAVAQAIYDHLRRFNGQLPVGAVTQVIPYGQAPMGYPQGMGHHSHKKHHHGGMGGAMTGFLGGMVAGSVIDDMMSDDGADDGGFDSGDDGGFDDGGDGGDWF</sequence>
<dbReference type="OrthoDB" id="2351239at2"/>
<dbReference type="PANTHER" id="PTHR40053">
    <property type="entry name" value="SPORULATION-CONTROL PROTEIN SPO0M"/>
    <property type="match status" value="1"/>
</dbReference>
<evidence type="ECO:0000313" key="2">
    <source>
        <dbReference type="EMBL" id="TCP68707.1"/>
    </source>
</evidence>
<evidence type="ECO:0000256" key="1">
    <source>
        <dbReference type="SAM" id="MobiDB-lite"/>
    </source>
</evidence>